<dbReference type="InterPro" id="IPR037401">
    <property type="entry name" value="SnoaL-like"/>
</dbReference>
<dbReference type="Gene3D" id="3.10.450.50">
    <property type="match status" value="1"/>
</dbReference>
<evidence type="ECO:0000259" key="1">
    <source>
        <dbReference type="Pfam" id="PF13474"/>
    </source>
</evidence>
<comment type="caution">
    <text evidence="2">The sequence shown here is derived from an EMBL/GenBank/DDBJ whole genome shotgun (WGS) entry which is preliminary data.</text>
</comment>
<dbReference type="Proteomes" id="UP000584642">
    <property type="component" value="Unassembled WGS sequence"/>
</dbReference>
<evidence type="ECO:0000313" key="2">
    <source>
        <dbReference type="EMBL" id="NYZ21935.1"/>
    </source>
</evidence>
<dbReference type="RefSeq" id="WP_180283706.1">
    <property type="nucleotide sequence ID" value="NZ_JABFDB010000014.1"/>
</dbReference>
<reference evidence="2 3" key="1">
    <citation type="submission" date="2020-05" db="EMBL/GenBank/DDBJ databases">
        <title>Azospirillum oleiclasticum sp. nov, a nitrogen-fixing and heavy crude oil-emulsifying bacterium isolated from the crude oil of Yumen Oilfield.</title>
        <authorList>
            <person name="Wu D."/>
            <person name="Cai M."/>
            <person name="Zhang X."/>
        </authorList>
    </citation>
    <scope>NUCLEOTIDE SEQUENCE [LARGE SCALE GENOMIC DNA]</scope>
    <source>
        <strain evidence="2 3">ROY-1-1-2</strain>
    </source>
</reference>
<accession>A0ABX2TGY2</accession>
<dbReference type="PANTHER" id="PTHR34957:SF1">
    <property type="entry name" value="NUCLEAR TRANSPORT FACTOR 2 (NTF2) FAMILY PROTEIN"/>
    <property type="match status" value="1"/>
</dbReference>
<proteinExistence type="predicted"/>
<feature type="domain" description="SnoaL-like" evidence="1">
    <location>
        <begin position="7"/>
        <end position="120"/>
    </location>
</feature>
<evidence type="ECO:0000313" key="3">
    <source>
        <dbReference type="Proteomes" id="UP000584642"/>
    </source>
</evidence>
<keyword evidence="3" id="KW-1185">Reference proteome</keyword>
<gene>
    <name evidence="2" type="ORF">HND93_19650</name>
</gene>
<organism evidence="2 3">
    <name type="scientific">Azospirillum oleiclasticum</name>
    <dbReference type="NCBI Taxonomy" id="2735135"/>
    <lineage>
        <taxon>Bacteria</taxon>
        <taxon>Pseudomonadati</taxon>
        <taxon>Pseudomonadota</taxon>
        <taxon>Alphaproteobacteria</taxon>
        <taxon>Rhodospirillales</taxon>
        <taxon>Azospirillaceae</taxon>
        <taxon>Azospirillum</taxon>
    </lineage>
</organism>
<dbReference type="InterPro" id="IPR032710">
    <property type="entry name" value="NTF2-like_dom_sf"/>
</dbReference>
<name>A0ABX2TGY2_9PROT</name>
<dbReference type="PANTHER" id="PTHR34957">
    <property type="entry name" value="NUCLEAR TRANSPORT FACTOR 2 (NTF2) FAMILY PROTEIN"/>
    <property type="match status" value="1"/>
</dbReference>
<protein>
    <submittedName>
        <fullName evidence="2">Nuclear transport factor 2 family protein</fullName>
    </submittedName>
</protein>
<dbReference type="EMBL" id="JABFDB010000014">
    <property type="protein sequence ID" value="NYZ21935.1"/>
    <property type="molecule type" value="Genomic_DNA"/>
</dbReference>
<dbReference type="Pfam" id="PF13474">
    <property type="entry name" value="SnoaL_3"/>
    <property type="match status" value="1"/>
</dbReference>
<sequence length="132" mass="14964">MADPDDILRLNRNFYRAFAEHDFEAMDELWADSLPVSCIHPGWQALFGRADVMTSWRDLMRSGPATPIVARAERVSLYRDTALVLCEEVLNGSAVLAAANLFVREDGEWRLAHHQASPLAPRPEAEPKRRLH</sequence>
<dbReference type="SUPFAM" id="SSF54427">
    <property type="entry name" value="NTF2-like"/>
    <property type="match status" value="1"/>
</dbReference>